<evidence type="ECO:0000259" key="5">
    <source>
        <dbReference type="Pfam" id="PF01602"/>
    </source>
</evidence>
<dbReference type="Pfam" id="PF01602">
    <property type="entry name" value="Adaptin_N"/>
    <property type="match status" value="1"/>
</dbReference>
<dbReference type="OrthoDB" id="28053at2759"/>
<feature type="domain" description="Clathrin/coatomer adaptor adaptin-like N-terminal" evidence="5">
    <location>
        <begin position="69"/>
        <end position="284"/>
    </location>
</feature>
<name>A0A2U1PNB4_ARTAN</name>
<dbReference type="SUPFAM" id="SSF48371">
    <property type="entry name" value="ARM repeat"/>
    <property type="match status" value="1"/>
</dbReference>
<dbReference type="GO" id="GO:0012505">
    <property type="term" value="C:endomembrane system"/>
    <property type="evidence" value="ECO:0007669"/>
    <property type="project" value="UniProtKB-SubCell"/>
</dbReference>
<dbReference type="InterPro" id="IPR050840">
    <property type="entry name" value="Adaptor_Complx_Large_Subunit"/>
</dbReference>
<keyword evidence="2" id="KW-0813">Transport</keyword>
<evidence type="ECO:0000313" key="6">
    <source>
        <dbReference type="EMBL" id="PWA87245.1"/>
    </source>
</evidence>
<proteinExistence type="predicted"/>
<evidence type="ECO:0000256" key="1">
    <source>
        <dbReference type="ARBA" id="ARBA00004308"/>
    </source>
</evidence>
<dbReference type="InterPro" id="IPR011989">
    <property type="entry name" value="ARM-like"/>
</dbReference>
<dbReference type="Gene3D" id="1.25.10.10">
    <property type="entry name" value="Leucine-rich Repeat Variant"/>
    <property type="match status" value="1"/>
</dbReference>
<dbReference type="GO" id="GO:0016192">
    <property type="term" value="P:vesicle-mediated transport"/>
    <property type="evidence" value="ECO:0007669"/>
    <property type="project" value="InterPro"/>
</dbReference>
<keyword evidence="7" id="KW-1185">Reference proteome</keyword>
<dbReference type="GO" id="GO:0006886">
    <property type="term" value="P:intracellular protein transport"/>
    <property type="evidence" value="ECO:0007669"/>
    <property type="project" value="InterPro"/>
</dbReference>
<dbReference type="InterPro" id="IPR002553">
    <property type="entry name" value="Clathrin/coatomer_adapt-like_N"/>
</dbReference>
<reference evidence="6 7" key="1">
    <citation type="journal article" date="2018" name="Mol. Plant">
        <title>The genome of Artemisia annua provides insight into the evolution of Asteraceae family and artemisinin biosynthesis.</title>
        <authorList>
            <person name="Shen Q."/>
            <person name="Zhang L."/>
            <person name="Liao Z."/>
            <person name="Wang S."/>
            <person name="Yan T."/>
            <person name="Shi P."/>
            <person name="Liu M."/>
            <person name="Fu X."/>
            <person name="Pan Q."/>
            <person name="Wang Y."/>
            <person name="Lv Z."/>
            <person name="Lu X."/>
            <person name="Zhang F."/>
            <person name="Jiang W."/>
            <person name="Ma Y."/>
            <person name="Chen M."/>
            <person name="Hao X."/>
            <person name="Li L."/>
            <person name="Tang Y."/>
            <person name="Lv G."/>
            <person name="Zhou Y."/>
            <person name="Sun X."/>
            <person name="Brodelius P.E."/>
            <person name="Rose J.K.C."/>
            <person name="Tang K."/>
        </authorList>
    </citation>
    <scope>NUCLEOTIDE SEQUENCE [LARGE SCALE GENOMIC DNA]</scope>
    <source>
        <strain evidence="7">cv. Huhao1</strain>
        <tissue evidence="6">Leaf</tissue>
    </source>
</reference>
<protein>
    <submittedName>
        <fullName evidence="6">AP-2 complex subunit alpha-1</fullName>
    </submittedName>
</protein>
<evidence type="ECO:0000256" key="4">
    <source>
        <dbReference type="ARBA" id="ARBA00023136"/>
    </source>
</evidence>
<evidence type="ECO:0000313" key="7">
    <source>
        <dbReference type="Proteomes" id="UP000245207"/>
    </source>
</evidence>
<evidence type="ECO:0000256" key="2">
    <source>
        <dbReference type="ARBA" id="ARBA00022448"/>
    </source>
</evidence>
<organism evidence="6 7">
    <name type="scientific">Artemisia annua</name>
    <name type="common">Sweet wormwood</name>
    <dbReference type="NCBI Taxonomy" id="35608"/>
    <lineage>
        <taxon>Eukaryota</taxon>
        <taxon>Viridiplantae</taxon>
        <taxon>Streptophyta</taxon>
        <taxon>Embryophyta</taxon>
        <taxon>Tracheophyta</taxon>
        <taxon>Spermatophyta</taxon>
        <taxon>Magnoliopsida</taxon>
        <taxon>eudicotyledons</taxon>
        <taxon>Gunneridae</taxon>
        <taxon>Pentapetalae</taxon>
        <taxon>asterids</taxon>
        <taxon>campanulids</taxon>
        <taxon>Asterales</taxon>
        <taxon>Asteraceae</taxon>
        <taxon>Asteroideae</taxon>
        <taxon>Anthemideae</taxon>
        <taxon>Artemisiinae</taxon>
        <taxon>Artemisia</taxon>
    </lineage>
</organism>
<sequence>MDARELTFAISTPMPYILLLSKLTFAAGGKMEANVAKNLSGNSDNKHFPNFKINATISLMAGVFGNMQNLYETVKKAQMVVQVEAVRVQKELVVAEFYGYCEGELVKVMHLDFEKEMMSQCVALLGKFIAVREPNIRYLGLENMIRMLMVTDVYEIIKRHQAQIITSLKDPDISSLVLYGMCDVSNAKDIVEELLQYLATTDFAMHEELAMKAAILAEKFIVLVCLVNTTKLSSSHLIPVIEFPCFLFRYVDVILQLIDKAGDFVSDDIWFRVVQFVTNNEDLQVVFPSFGEEYLTILFQSIREECETMQAES</sequence>
<keyword evidence="3" id="KW-0653">Protein transport</keyword>
<dbReference type="EMBL" id="PKPP01000933">
    <property type="protein sequence ID" value="PWA87245.1"/>
    <property type="molecule type" value="Genomic_DNA"/>
</dbReference>
<comment type="subcellular location">
    <subcellularLocation>
        <location evidence="1">Endomembrane system</location>
    </subcellularLocation>
</comment>
<dbReference type="Proteomes" id="UP000245207">
    <property type="component" value="Unassembled WGS sequence"/>
</dbReference>
<comment type="caution">
    <text evidence="6">The sequence shown here is derived from an EMBL/GenBank/DDBJ whole genome shotgun (WGS) entry which is preliminary data.</text>
</comment>
<dbReference type="GO" id="GO:0030117">
    <property type="term" value="C:membrane coat"/>
    <property type="evidence" value="ECO:0007669"/>
    <property type="project" value="InterPro"/>
</dbReference>
<dbReference type="PANTHER" id="PTHR22780">
    <property type="entry name" value="ADAPTIN, ALPHA/GAMMA/EPSILON"/>
    <property type="match status" value="1"/>
</dbReference>
<keyword evidence="4" id="KW-0472">Membrane</keyword>
<dbReference type="AlphaFoldDB" id="A0A2U1PNB4"/>
<gene>
    <name evidence="6" type="ORF">CTI12_AA133760</name>
</gene>
<evidence type="ECO:0000256" key="3">
    <source>
        <dbReference type="ARBA" id="ARBA00022927"/>
    </source>
</evidence>
<accession>A0A2U1PNB4</accession>
<dbReference type="InterPro" id="IPR016024">
    <property type="entry name" value="ARM-type_fold"/>
</dbReference>
<dbReference type="STRING" id="35608.A0A2U1PNB4"/>